<gene>
    <name evidence="3" type="ORF">METZ01_LOCUS236107</name>
</gene>
<dbReference type="EMBL" id="UINC01059627">
    <property type="protein sequence ID" value="SVB83253.1"/>
    <property type="molecule type" value="Genomic_DNA"/>
</dbReference>
<reference evidence="3" key="1">
    <citation type="submission" date="2018-05" db="EMBL/GenBank/DDBJ databases">
        <authorList>
            <person name="Lanie J.A."/>
            <person name="Ng W.-L."/>
            <person name="Kazmierczak K.M."/>
            <person name="Andrzejewski T.M."/>
            <person name="Davidsen T.M."/>
            <person name="Wayne K.J."/>
            <person name="Tettelin H."/>
            <person name="Glass J.I."/>
            <person name="Rusch D."/>
            <person name="Podicherti R."/>
            <person name="Tsui H.-C.T."/>
            <person name="Winkler M.E."/>
        </authorList>
    </citation>
    <scope>NUCLEOTIDE SEQUENCE</scope>
</reference>
<keyword evidence="2" id="KW-1133">Transmembrane helix</keyword>
<keyword evidence="2" id="KW-0812">Transmembrane</keyword>
<accession>A0A382H922</accession>
<protein>
    <submittedName>
        <fullName evidence="3">Uncharacterized protein</fullName>
    </submittedName>
</protein>
<dbReference type="AlphaFoldDB" id="A0A382H922"/>
<evidence type="ECO:0000256" key="1">
    <source>
        <dbReference type="SAM" id="MobiDB-lite"/>
    </source>
</evidence>
<feature type="transmembrane region" description="Helical" evidence="2">
    <location>
        <begin position="114"/>
        <end position="133"/>
    </location>
</feature>
<organism evidence="3">
    <name type="scientific">marine metagenome</name>
    <dbReference type="NCBI Taxonomy" id="408172"/>
    <lineage>
        <taxon>unclassified sequences</taxon>
        <taxon>metagenomes</taxon>
        <taxon>ecological metagenomes</taxon>
    </lineage>
</organism>
<evidence type="ECO:0000256" key="2">
    <source>
        <dbReference type="SAM" id="Phobius"/>
    </source>
</evidence>
<sequence length="242" mass="26387">MKIPCSNCNQRLDIPEELTGQTIECPACSTSIVVPVETTAPVQSNLKLSADKPKPPGLSRQQVSSLQSKQGVQTEDVLRNLGSDIAKGSSTAMHVASNLTGTKHRYRETDASKVSGAIGGSLIIGFLVFQFLFSGDDLLMSGIAKTHNRLGAIESEMVDAYNSADSHTEQAKIVANAAKKLEKIKIENLDKKYQDAYKDQIMALKQLSVALKKGDMEKADEFDNSRIDAARRLNEIAEKNKY</sequence>
<evidence type="ECO:0000313" key="3">
    <source>
        <dbReference type="EMBL" id="SVB83253.1"/>
    </source>
</evidence>
<feature type="region of interest" description="Disordered" evidence="1">
    <location>
        <begin position="44"/>
        <end position="71"/>
    </location>
</feature>
<feature type="compositionally biased region" description="Polar residues" evidence="1">
    <location>
        <begin position="59"/>
        <end position="71"/>
    </location>
</feature>
<keyword evidence="2" id="KW-0472">Membrane</keyword>
<dbReference type="Gene3D" id="2.20.28.160">
    <property type="match status" value="1"/>
</dbReference>
<proteinExistence type="predicted"/>
<name>A0A382H922_9ZZZZ</name>